<name>A0ABQ7QBZ9_PLUXY</name>
<protein>
    <submittedName>
        <fullName evidence="1">Uncharacterized protein</fullName>
    </submittedName>
</protein>
<comment type="caution">
    <text evidence="1">The sequence shown here is derived from an EMBL/GenBank/DDBJ whole genome shotgun (WGS) entry which is preliminary data.</text>
</comment>
<dbReference type="EMBL" id="JAHIBW010000017">
    <property type="protein sequence ID" value="KAG7302752.1"/>
    <property type="molecule type" value="Genomic_DNA"/>
</dbReference>
<reference evidence="1 2" key="1">
    <citation type="submission" date="2021-06" db="EMBL/GenBank/DDBJ databases">
        <title>A haploid diamondback moth (Plutella xylostella L.) genome assembly resolves 31 chromosomes and identifies a diamide resistance mutation.</title>
        <authorList>
            <person name="Ward C.M."/>
            <person name="Perry K.D."/>
            <person name="Baker G."/>
            <person name="Powis K."/>
            <person name="Heckel D.G."/>
            <person name="Baxter S.W."/>
        </authorList>
    </citation>
    <scope>NUCLEOTIDE SEQUENCE [LARGE SCALE GENOMIC DNA]</scope>
    <source>
        <strain evidence="1 2">LV</strain>
        <tissue evidence="1">Single pupa</tissue>
    </source>
</reference>
<evidence type="ECO:0000313" key="1">
    <source>
        <dbReference type="EMBL" id="KAG7302752.1"/>
    </source>
</evidence>
<sequence length="77" mass="7582">MTYGGWGTACCCGACCGPSPCCGASCCGTGCGGPEPCGHSACGPPCCYRIPGPRCMPRNWPCQHANGPCFGPAGTCS</sequence>
<gene>
    <name evidence="1" type="ORF">JYU34_012714</name>
</gene>
<proteinExistence type="predicted"/>
<dbReference type="Proteomes" id="UP000823941">
    <property type="component" value="Chromosome 17"/>
</dbReference>
<organism evidence="1 2">
    <name type="scientific">Plutella xylostella</name>
    <name type="common">Diamondback moth</name>
    <name type="synonym">Plutella maculipennis</name>
    <dbReference type="NCBI Taxonomy" id="51655"/>
    <lineage>
        <taxon>Eukaryota</taxon>
        <taxon>Metazoa</taxon>
        <taxon>Ecdysozoa</taxon>
        <taxon>Arthropoda</taxon>
        <taxon>Hexapoda</taxon>
        <taxon>Insecta</taxon>
        <taxon>Pterygota</taxon>
        <taxon>Neoptera</taxon>
        <taxon>Endopterygota</taxon>
        <taxon>Lepidoptera</taxon>
        <taxon>Glossata</taxon>
        <taxon>Ditrysia</taxon>
        <taxon>Yponomeutoidea</taxon>
        <taxon>Plutellidae</taxon>
        <taxon>Plutella</taxon>
    </lineage>
</organism>
<keyword evidence="2" id="KW-1185">Reference proteome</keyword>
<accession>A0ABQ7QBZ9</accession>
<evidence type="ECO:0000313" key="2">
    <source>
        <dbReference type="Proteomes" id="UP000823941"/>
    </source>
</evidence>